<dbReference type="GO" id="GO:0060320">
    <property type="term" value="P:rejection of self pollen"/>
    <property type="evidence" value="ECO:0007669"/>
    <property type="project" value="UniProtKB-KW"/>
</dbReference>
<keyword evidence="4 6" id="KW-0964">Secreted</keyword>
<keyword evidence="8" id="KW-1185">Reference proteome</keyword>
<dbReference type="AlphaFoldDB" id="A0A067EX97"/>
<keyword evidence="5" id="KW-0732">Signal</keyword>
<feature type="non-terminal residue" evidence="7">
    <location>
        <position position="113"/>
    </location>
</feature>
<organism evidence="7 8">
    <name type="scientific">Citrus sinensis</name>
    <name type="common">Sweet orange</name>
    <name type="synonym">Citrus aurantium var. sinensis</name>
    <dbReference type="NCBI Taxonomy" id="2711"/>
    <lineage>
        <taxon>Eukaryota</taxon>
        <taxon>Viridiplantae</taxon>
        <taxon>Streptophyta</taxon>
        <taxon>Embryophyta</taxon>
        <taxon>Tracheophyta</taxon>
        <taxon>Spermatophyta</taxon>
        <taxon>Magnoliopsida</taxon>
        <taxon>eudicotyledons</taxon>
        <taxon>Gunneridae</taxon>
        <taxon>Pentapetalae</taxon>
        <taxon>rosids</taxon>
        <taxon>malvids</taxon>
        <taxon>Sapindales</taxon>
        <taxon>Rutaceae</taxon>
        <taxon>Aurantioideae</taxon>
        <taxon>Citrus</taxon>
    </lineage>
</organism>
<evidence type="ECO:0000256" key="1">
    <source>
        <dbReference type="ARBA" id="ARBA00004613"/>
    </source>
</evidence>
<dbReference type="GO" id="GO:0005576">
    <property type="term" value="C:extracellular region"/>
    <property type="evidence" value="ECO:0007669"/>
    <property type="project" value="UniProtKB-SubCell"/>
</dbReference>
<evidence type="ECO:0000256" key="2">
    <source>
        <dbReference type="ARBA" id="ARBA00005581"/>
    </source>
</evidence>
<keyword evidence="3 6" id="KW-0713">Self-incompatibility</keyword>
<dbReference type="PaxDb" id="2711-XP_006487625.1"/>
<protein>
    <recommendedName>
        <fullName evidence="6">S-protein homolog</fullName>
    </recommendedName>
</protein>
<dbReference type="EMBL" id="KK784979">
    <property type="protein sequence ID" value="KDO55832.1"/>
    <property type="molecule type" value="Genomic_DNA"/>
</dbReference>
<dbReference type="eggNOG" id="ENOG502S7QS">
    <property type="taxonomic scope" value="Eukaryota"/>
</dbReference>
<dbReference type="PANTHER" id="PTHR31232">
    <property type="match status" value="1"/>
</dbReference>
<comment type="similarity">
    <text evidence="2 6">Belongs to the plant self-incompatibility (S1) protein family.</text>
</comment>
<dbReference type="Proteomes" id="UP000027120">
    <property type="component" value="Unassembled WGS sequence"/>
</dbReference>
<dbReference type="Pfam" id="PF05938">
    <property type="entry name" value="Self-incomp_S1"/>
    <property type="match status" value="1"/>
</dbReference>
<evidence type="ECO:0000256" key="3">
    <source>
        <dbReference type="ARBA" id="ARBA00022471"/>
    </source>
</evidence>
<proteinExistence type="inferred from homology"/>
<evidence type="ECO:0000256" key="4">
    <source>
        <dbReference type="ARBA" id="ARBA00022525"/>
    </source>
</evidence>
<sequence length="113" mass="13190">MSVISNACFVYVDIHVQITNKLENGEDLTLHCKSKDDDLGVHLLHRDESYRFRFCPHLLGKTLSFCSFVWSGQVHWFDIYNGKKDNCHYCNWRITHSAACDDKGCYQYNNNPP</sequence>
<dbReference type="SMR" id="A0A067EX97"/>
<dbReference type="InterPro" id="IPR010264">
    <property type="entry name" value="Self-incomp_S1"/>
</dbReference>
<comment type="subcellular location">
    <subcellularLocation>
        <location evidence="1 6">Secreted</location>
    </subcellularLocation>
</comment>
<dbReference type="PANTHER" id="PTHR31232:SF43">
    <property type="entry name" value="S-PROTEIN HOMOLOG 29-RELATED"/>
    <property type="match status" value="1"/>
</dbReference>
<reference evidence="7 8" key="1">
    <citation type="submission" date="2014-04" db="EMBL/GenBank/DDBJ databases">
        <authorList>
            <consortium name="International Citrus Genome Consortium"/>
            <person name="Gmitter F."/>
            <person name="Chen C."/>
            <person name="Farmerie W."/>
            <person name="Harkins T."/>
            <person name="Desany B."/>
            <person name="Mohiuddin M."/>
            <person name="Kodira C."/>
            <person name="Borodovsky M."/>
            <person name="Lomsadze A."/>
            <person name="Burns P."/>
            <person name="Jenkins J."/>
            <person name="Prochnik S."/>
            <person name="Shu S."/>
            <person name="Chapman J."/>
            <person name="Pitluck S."/>
            <person name="Schmutz J."/>
            <person name="Rokhsar D."/>
        </authorList>
    </citation>
    <scope>NUCLEOTIDE SEQUENCE</scope>
</reference>
<evidence type="ECO:0000256" key="6">
    <source>
        <dbReference type="RuleBase" id="RU367044"/>
    </source>
</evidence>
<gene>
    <name evidence="7" type="ORF">CISIN_1g043417mg</name>
</gene>
<evidence type="ECO:0000313" key="8">
    <source>
        <dbReference type="Proteomes" id="UP000027120"/>
    </source>
</evidence>
<evidence type="ECO:0000313" key="7">
    <source>
        <dbReference type="EMBL" id="KDO55832.1"/>
    </source>
</evidence>
<name>A0A067EX97_CITSI</name>
<accession>A0A067EX97</accession>
<evidence type="ECO:0000256" key="5">
    <source>
        <dbReference type="ARBA" id="ARBA00022729"/>
    </source>
</evidence>